<keyword evidence="2" id="KW-1185">Reference proteome</keyword>
<evidence type="ECO:0000313" key="2">
    <source>
        <dbReference type="Proteomes" id="UP000828390"/>
    </source>
</evidence>
<reference evidence="1" key="1">
    <citation type="journal article" date="2019" name="bioRxiv">
        <title>The Genome of the Zebra Mussel, Dreissena polymorpha: A Resource for Invasive Species Research.</title>
        <authorList>
            <person name="McCartney M.A."/>
            <person name="Auch B."/>
            <person name="Kono T."/>
            <person name="Mallez S."/>
            <person name="Zhang Y."/>
            <person name="Obille A."/>
            <person name="Becker A."/>
            <person name="Abrahante J.E."/>
            <person name="Garbe J."/>
            <person name="Badalamenti J.P."/>
            <person name="Herman A."/>
            <person name="Mangelson H."/>
            <person name="Liachko I."/>
            <person name="Sullivan S."/>
            <person name="Sone E.D."/>
            <person name="Koren S."/>
            <person name="Silverstein K.A.T."/>
            <person name="Beckman K.B."/>
            <person name="Gohl D.M."/>
        </authorList>
    </citation>
    <scope>NUCLEOTIDE SEQUENCE</scope>
    <source>
        <strain evidence="1">Duluth1</strain>
        <tissue evidence="1">Whole animal</tissue>
    </source>
</reference>
<dbReference type="AlphaFoldDB" id="A0A9D4ND98"/>
<evidence type="ECO:0000313" key="1">
    <source>
        <dbReference type="EMBL" id="KAH3891574.1"/>
    </source>
</evidence>
<comment type="caution">
    <text evidence="1">The sequence shown here is derived from an EMBL/GenBank/DDBJ whole genome shotgun (WGS) entry which is preliminary data.</text>
</comment>
<dbReference type="EMBL" id="JAIWYP010000001">
    <property type="protein sequence ID" value="KAH3891574.1"/>
    <property type="molecule type" value="Genomic_DNA"/>
</dbReference>
<proteinExistence type="predicted"/>
<protein>
    <submittedName>
        <fullName evidence="1">Uncharacterized protein</fullName>
    </submittedName>
</protein>
<dbReference type="Proteomes" id="UP000828390">
    <property type="component" value="Unassembled WGS sequence"/>
</dbReference>
<sequence length="133" mass="15392">MRRRWGVTRLHPQCSEVPKFHPRMKSTAQVQGMHDGKLGREQLARTANDNRKERIKFPASAQNKERHAYVEEVDMLLETAIALKVDTKLAVMATVMHSMGLCRFDAQEKRAARETPILIRHQHNINQLRGDVR</sequence>
<accession>A0A9D4ND98</accession>
<reference evidence="1" key="2">
    <citation type="submission" date="2020-11" db="EMBL/GenBank/DDBJ databases">
        <authorList>
            <person name="McCartney M.A."/>
            <person name="Auch B."/>
            <person name="Kono T."/>
            <person name="Mallez S."/>
            <person name="Becker A."/>
            <person name="Gohl D.M."/>
            <person name="Silverstein K.A.T."/>
            <person name="Koren S."/>
            <person name="Bechman K.B."/>
            <person name="Herman A."/>
            <person name="Abrahante J.E."/>
            <person name="Garbe J."/>
        </authorList>
    </citation>
    <scope>NUCLEOTIDE SEQUENCE</scope>
    <source>
        <strain evidence="1">Duluth1</strain>
        <tissue evidence="1">Whole animal</tissue>
    </source>
</reference>
<gene>
    <name evidence="1" type="ORF">DPMN_015678</name>
</gene>
<organism evidence="1 2">
    <name type="scientific">Dreissena polymorpha</name>
    <name type="common">Zebra mussel</name>
    <name type="synonym">Mytilus polymorpha</name>
    <dbReference type="NCBI Taxonomy" id="45954"/>
    <lineage>
        <taxon>Eukaryota</taxon>
        <taxon>Metazoa</taxon>
        <taxon>Spiralia</taxon>
        <taxon>Lophotrochozoa</taxon>
        <taxon>Mollusca</taxon>
        <taxon>Bivalvia</taxon>
        <taxon>Autobranchia</taxon>
        <taxon>Heteroconchia</taxon>
        <taxon>Euheterodonta</taxon>
        <taxon>Imparidentia</taxon>
        <taxon>Neoheterodontei</taxon>
        <taxon>Myida</taxon>
        <taxon>Dreissenoidea</taxon>
        <taxon>Dreissenidae</taxon>
        <taxon>Dreissena</taxon>
    </lineage>
</organism>
<name>A0A9D4ND98_DREPO</name>